<feature type="compositionally biased region" description="Acidic residues" evidence="1">
    <location>
        <begin position="433"/>
        <end position="449"/>
    </location>
</feature>
<feature type="region of interest" description="Disordered" evidence="1">
    <location>
        <begin position="756"/>
        <end position="804"/>
    </location>
</feature>
<sequence length="804" mass="91449">MPREYQSTMLLGKVLDPRDQPTLHTRSVPYQHTAKEDHSAVSSPSKMEIDYELIHYLGPELVRLIAESSSLEETLLQDIGRAKALLVRQRELLDRPDAPQGPLSDILLDSVADQMERLCEAEIAFDRSTGPRGVHRPKTGARRYEAAVAVDRISKLPQEILLQIFAEVLDLPWFGPGVDHDLCDPKDYEWPAFGDMKYSLSEMQSLRRTSRRFHDVVTPYMIPVVSVSLSDPSSFARLDKLSNHALFSTGVRCVRVNLATYGANFFDDDFWGNFDMFAEYHIDQARRRSHADSTHDTITSRKLREEADAAARRRHVSKALRHAIRREMLPKAFAECRRRWQEERELRRPSKDEPDGPSKFVSQIVAAMGRMPLATRLEISDVDVLERYHVGPKESPHDIPFSEWDQWDQWDQPDVIEHVGVTANVDGTGGVPDNDDELSDTDDELDDTDERQTDETKTSDTFREHESLYELMITPFRWERLPEDVHYGDDGRAETGPPIDMLMDLPIALAKSGKPLTKLAVSVTAPRSHLGRLAKFRPSPGRAQELTAALRGLRGMTLEIVTHTYDDAMNPETWPAGSAEHLDPVVAFLETALAAPGLRKLRLQMGAHYNGNWLPGTNRWPDVSKLLGARPLPSLRVLELDGLKVPWDFLQRVVGERACDFELKLCQLIMGNTHGPTLVTITDALRARNRPSRRRDGTVVGAVHVPRLFDIREENSRWHSLRWNMFGPAPDRRPEYKAPLLQYVNGERSVNPLLLAEQMEVEMEGDSEGEEEDEEEEEEDEEEDEEDEEDEDDDSEEGDLDEAD</sequence>
<proteinExistence type="predicted"/>
<organism evidence="2 3">
    <name type="scientific">Colletotrichum orbiculare (strain 104-T / ATCC 96160 / CBS 514.97 / LARS 414 / MAFF 240422)</name>
    <name type="common">Cucumber anthracnose fungus</name>
    <name type="synonym">Colletotrichum lagenarium</name>
    <dbReference type="NCBI Taxonomy" id="1213857"/>
    <lineage>
        <taxon>Eukaryota</taxon>
        <taxon>Fungi</taxon>
        <taxon>Dikarya</taxon>
        <taxon>Ascomycota</taxon>
        <taxon>Pezizomycotina</taxon>
        <taxon>Sordariomycetes</taxon>
        <taxon>Hypocreomycetidae</taxon>
        <taxon>Glomerellales</taxon>
        <taxon>Glomerellaceae</taxon>
        <taxon>Colletotrichum</taxon>
        <taxon>Colletotrichum orbiculare species complex</taxon>
    </lineage>
</organism>
<dbReference type="EMBL" id="AMCV02000014">
    <property type="protein sequence ID" value="TDZ21608.1"/>
    <property type="molecule type" value="Genomic_DNA"/>
</dbReference>
<keyword evidence="3" id="KW-1185">Reference proteome</keyword>
<dbReference type="AlphaFoldDB" id="A0A484FUD3"/>
<evidence type="ECO:0000313" key="2">
    <source>
        <dbReference type="EMBL" id="TDZ21608.1"/>
    </source>
</evidence>
<feature type="region of interest" description="Disordered" evidence="1">
    <location>
        <begin position="17"/>
        <end position="43"/>
    </location>
</feature>
<dbReference type="Proteomes" id="UP000014480">
    <property type="component" value="Unassembled WGS sequence"/>
</dbReference>
<evidence type="ECO:0000313" key="3">
    <source>
        <dbReference type="Proteomes" id="UP000014480"/>
    </source>
</evidence>
<reference evidence="3" key="2">
    <citation type="journal article" date="2019" name="Mol. Plant Microbe Interact.">
        <title>Genome sequence resources for four phytopathogenic fungi from the Colletotrichum orbiculare species complex.</title>
        <authorList>
            <person name="Gan P."/>
            <person name="Tsushima A."/>
            <person name="Narusaka M."/>
            <person name="Narusaka Y."/>
            <person name="Takano Y."/>
            <person name="Kubo Y."/>
            <person name="Shirasu K."/>
        </authorList>
    </citation>
    <scope>GENOME REANNOTATION</scope>
    <source>
        <strain evidence="3">104-T / ATCC 96160 / CBS 514.97 / LARS 414 / MAFF 240422</strain>
    </source>
</reference>
<reference evidence="3" key="1">
    <citation type="journal article" date="2013" name="New Phytol.">
        <title>Comparative genomic and transcriptomic analyses reveal the hemibiotrophic stage shift of Colletotrichum fungi.</title>
        <authorList>
            <person name="Gan P."/>
            <person name="Ikeda K."/>
            <person name="Irieda H."/>
            <person name="Narusaka M."/>
            <person name="O'Connell R.J."/>
            <person name="Narusaka Y."/>
            <person name="Takano Y."/>
            <person name="Kubo Y."/>
            <person name="Shirasu K."/>
        </authorList>
    </citation>
    <scope>NUCLEOTIDE SEQUENCE [LARGE SCALE GENOMIC DNA]</scope>
    <source>
        <strain evidence="3">104-T / ATCC 96160 / CBS 514.97 / LARS 414 / MAFF 240422</strain>
    </source>
</reference>
<dbReference type="OrthoDB" id="3759773at2759"/>
<protein>
    <submittedName>
        <fullName evidence="2">Uncharacterized protein</fullName>
    </submittedName>
</protein>
<feature type="region of interest" description="Disordered" evidence="1">
    <location>
        <begin position="423"/>
        <end position="461"/>
    </location>
</feature>
<accession>A0A484FUD3</accession>
<feature type="compositionally biased region" description="Basic and acidic residues" evidence="1">
    <location>
        <begin position="450"/>
        <end position="461"/>
    </location>
</feature>
<gene>
    <name evidence="2" type="ORF">Cob_v005475</name>
</gene>
<feature type="compositionally biased region" description="Acidic residues" evidence="1">
    <location>
        <begin position="759"/>
        <end position="804"/>
    </location>
</feature>
<comment type="caution">
    <text evidence="2">The sequence shown here is derived from an EMBL/GenBank/DDBJ whole genome shotgun (WGS) entry which is preliminary data.</text>
</comment>
<name>A0A484FUD3_COLOR</name>
<evidence type="ECO:0000256" key="1">
    <source>
        <dbReference type="SAM" id="MobiDB-lite"/>
    </source>
</evidence>
<dbReference type="STRING" id="1213857.A0A484FUD3"/>